<proteinExistence type="predicted"/>
<accession>A0A1Y0EA94</accession>
<dbReference type="EMBL" id="CP021431">
    <property type="protein sequence ID" value="ARU00271.1"/>
    <property type="molecule type" value="Genomic_DNA"/>
</dbReference>
<evidence type="ECO:0000313" key="3">
    <source>
        <dbReference type="Proteomes" id="UP000195273"/>
    </source>
</evidence>
<dbReference type="KEGG" id="lvs:LOKVESSMR4R_00940"/>
<name>A0A1Y0EA94_9RHOB</name>
<dbReference type="OrthoDB" id="7433399at2"/>
<keyword evidence="1" id="KW-0472">Membrane</keyword>
<keyword evidence="3" id="KW-1185">Reference proteome</keyword>
<gene>
    <name evidence="2" type="ORF">LOKVESSMR4R_00940</name>
</gene>
<evidence type="ECO:0000313" key="2">
    <source>
        <dbReference type="EMBL" id="ARU00271.1"/>
    </source>
</evidence>
<dbReference type="Proteomes" id="UP000195273">
    <property type="component" value="Chromosome"/>
</dbReference>
<keyword evidence="1" id="KW-1133">Transmembrane helix</keyword>
<dbReference type="AlphaFoldDB" id="A0A1Y0EA94"/>
<sequence length="106" mass="11231">MMDLLRILIAPLVWLAAFSAIYALHGVICGFGIAGSLFGLSLARGLLVAAFALAIMAQVALLWLLAQARFRSDAQFVNVTARATAWVGLVATLWTLSPIVLTSACI</sequence>
<dbReference type="RefSeq" id="WP_087206518.1">
    <property type="nucleotide sequence ID" value="NZ_CP021431.1"/>
</dbReference>
<evidence type="ECO:0000256" key="1">
    <source>
        <dbReference type="SAM" id="Phobius"/>
    </source>
</evidence>
<organism evidence="2 3">
    <name type="scientific">Yoonia vestfoldensis</name>
    <dbReference type="NCBI Taxonomy" id="245188"/>
    <lineage>
        <taxon>Bacteria</taxon>
        <taxon>Pseudomonadati</taxon>
        <taxon>Pseudomonadota</taxon>
        <taxon>Alphaproteobacteria</taxon>
        <taxon>Rhodobacterales</taxon>
        <taxon>Paracoccaceae</taxon>
        <taxon>Yoonia</taxon>
    </lineage>
</organism>
<keyword evidence="1" id="KW-0812">Transmembrane</keyword>
<reference evidence="2 3" key="1">
    <citation type="submission" date="2017-05" db="EMBL/GenBank/DDBJ databases">
        <title>Genome Sequence of Loktanella vestfoldensis Strain SMR4r Isolated from a Culture of the Diatom Skeletonema marinoi.</title>
        <authorList>
            <person name="Topel M."/>
            <person name="Pinder M.I.M."/>
            <person name="Johansson O.N."/>
            <person name="Kourtchenko O."/>
            <person name="Godhe A."/>
            <person name="Clarke A.K."/>
        </authorList>
    </citation>
    <scope>NUCLEOTIDE SEQUENCE [LARGE SCALE GENOMIC DNA]</scope>
    <source>
        <strain evidence="2 3">SMR4r</strain>
    </source>
</reference>
<feature type="transmembrane region" description="Helical" evidence="1">
    <location>
        <begin position="12"/>
        <end position="34"/>
    </location>
</feature>
<feature type="transmembrane region" description="Helical" evidence="1">
    <location>
        <begin position="46"/>
        <end position="66"/>
    </location>
</feature>
<protein>
    <submittedName>
        <fullName evidence="2">Uncharacterized protein</fullName>
    </submittedName>
</protein>